<dbReference type="RefSeq" id="WP_202768608.1">
    <property type="nucleotide sequence ID" value="NZ_JAESWA010000023.1"/>
</dbReference>
<evidence type="ECO:0000313" key="2">
    <source>
        <dbReference type="Proteomes" id="UP000623681"/>
    </source>
</evidence>
<dbReference type="EMBL" id="JAESWA010000023">
    <property type="protein sequence ID" value="MBL4933210.1"/>
    <property type="molecule type" value="Genomic_DNA"/>
</dbReference>
<organism evidence="1 2">
    <name type="scientific">Clostridium paridis</name>
    <dbReference type="NCBI Taxonomy" id="2803863"/>
    <lineage>
        <taxon>Bacteria</taxon>
        <taxon>Bacillati</taxon>
        <taxon>Bacillota</taxon>
        <taxon>Clostridia</taxon>
        <taxon>Eubacteriales</taxon>
        <taxon>Clostridiaceae</taxon>
        <taxon>Clostridium</taxon>
    </lineage>
</organism>
<accession>A0A937K657</accession>
<protein>
    <submittedName>
        <fullName evidence="1">Uncharacterized protein</fullName>
    </submittedName>
</protein>
<name>A0A937K657_9CLOT</name>
<proteinExistence type="predicted"/>
<keyword evidence="2" id="KW-1185">Reference proteome</keyword>
<dbReference type="AlphaFoldDB" id="A0A937K657"/>
<evidence type="ECO:0000313" key="1">
    <source>
        <dbReference type="EMBL" id="MBL4933210.1"/>
    </source>
</evidence>
<reference evidence="1" key="1">
    <citation type="submission" date="2021-01" db="EMBL/GenBank/DDBJ databases">
        <title>Genome public.</title>
        <authorList>
            <person name="Liu C."/>
            <person name="Sun Q."/>
        </authorList>
    </citation>
    <scope>NUCLEOTIDE SEQUENCE</scope>
    <source>
        <strain evidence="1">YIM B02565</strain>
    </source>
</reference>
<gene>
    <name evidence="1" type="ORF">JK634_15455</name>
</gene>
<comment type="caution">
    <text evidence="1">The sequence shown here is derived from an EMBL/GenBank/DDBJ whole genome shotgun (WGS) entry which is preliminary data.</text>
</comment>
<dbReference type="Proteomes" id="UP000623681">
    <property type="component" value="Unassembled WGS sequence"/>
</dbReference>
<sequence length="137" mass="15753">MGESINHISLVNTMYSIVKDTIPESNLCLVIMDSPDCNEKIPKMMEGFKPDLYYCYDNVLIIGEAKTSKDFNRKHSLEQYKSYLRACNCYSGTSIMILSVPWTEYVSAKNLIKKMKNQYSYNVTVKIVNDLGRVEII</sequence>